<dbReference type="OrthoDB" id="3245306at2759"/>
<dbReference type="EMBL" id="KN818542">
    <property type="protein sequence ID" value="KIL55255.1"/>
    <property type="molecule type" value="Genomic_DNA"/>
</dbReference>
<accession>A0A0C2RY50</accession>
<name>A0A0C2RY50_AMAMK</name>
<dbReference type="HOGENOM" id="CLU_2084264_0_0_1"/>
<dbReference type="InParanoid" id="A0A0C2RY50"/>
<reference evidence="1 2" key="1">
    <citation type="submission" date="2014-04" db="EMBL/GenBank/DDBJ databases">
        <title>Evolutionary Origins and Diversification of the Mycorrhizal Mutualists.</title>
        <authorList>
            <consortium name="DOE Joint Genome Institute"/>
            <consortium name="Mycorrhizal Genomics Consortium"/>
            <person name="Kohler A."/>
            <person name="Kuo A."/>
            <person name="Nagy L.G."/>
            <person name="Floudas D."/>
            <person name="Copeland A."/>
            <person name="Barry K.W."/>
            <person name="Cichocki N."/>
            <person name="Veneault-Fourrey C."/>
            <person name="LaButti K."/>
            <person name="Lindquist E.A."/>
            <person name="Lipzen A."/>
            <person name="Lundell T."/>
            <person name="Morin E."/>
            <person name="Murat C."/>
            <person name="Riley R."/>
            <person name="Ohm R."/>
            <person name="Sun H."/>
            <person name="Tunlid A."/>
            <person name="Henrissat B."/>
            <person name="Grigoriev I.V."/>
            <person name="Hibbett D.S."/>
            <person name="Martin F."/>
        </authorList>
    </citation>
    <scope>NUCLEOTIDE SEQUENCE [LARGE SCALE GENOMIC DNA]</scope>
    <source>
        <strain evidence="1 2">Koide BX008</strain>
    </source>
</reference>
<protein>
    <submittedName>
        <fullName evidence="1">Uncharacterized protein</fullName>
    </submittedName>
</protein>
<sequence length="129" mass="14170">MLAACRYIMASSVLGASSIPLLSDLDSFSRIPGFVAIIPAARWISSNFLATKSSLERSPRRRWRRASSALETKRGRVSILRIIGFVMLHTLEGTSVMDAGLVRQPFDKYTHWTATAALGAVDSSTSHHH</sequence>
<dbReference type="Proteomes" id="UP000054549">
    <property type="component" value="Unassembled WGS sequence"/>
</dbReference>
<evidence type="ECO:0000313" key="1">
    <source>
        <dbReference type="EMBL" id="KIL55255.1"/>
    </source>
</evidence>
<gene>
    <name evidence="1" type="ORF">M378DRAFT_644766</name>
</gene>
<evidence type="ECO:0000313" key="2">
    <source>
        <dbReference type="Proteomes" id="UP000054549"/>
    </source>
</evidence>
<organism evidence="1 2">
    <name type="scientific">Amanita muscaria (strain Koide BX008)</name>
    <dbReference type="NCBI Taxonomy" id="946122"/>
    <lineage>
        <taxon>Eukaryota</taxon>
        <taxon>Fungi</taxon>
        <taxon>Dikarya</taxon>
        <taxon>Basidiomycota</taxon>
        <taxon>Agaricomycotina</taxon>
        <taxon>Agaricomycetes</taxon>
        <taxon>Agaricomycetidae</taxon>
        <taxon>Agaricales</taxon>
        <taxon>Pluteineae</taxon>
        <taxon>Amanitaceae</taxon>
        <taxon>Amanita</taxon>
    </lineage>
</organism>
<dbReference type="AlphaFoldDB" id="A0A0C2RY50"/>
<proteinExistence type="predicted"/>
<keyword evidence="2" id="KW-1185">Reference proteome</keyword>